<reference evidence="2" key="1">
    <citation type="journal article" date="2023" name="Mol. Phylogenet. Evol.">
        <title>Genome-scale phylogeny and comparative genomics of the fungal order Sordariales.</title>
        <authorList>
            <person name="Hensen N."/>
            <person name="Bonometti L."/>
            <person name="Westerberg I."/>
            <person name="Brannstrom I.O."/>
            <person name="Guillou S."/>
            <person name="Cros-Aarteil S."/>
            <person name="Calhoun S."/>
            <person name="Haridas S."/>
            <person name="Kuo A."/>
            <person name="Mondo S."/>
            <person name="Pangilinan J."/>
            <person name="Riley R."/>
            <person name="LaButti K."/>
            <person name="Andreopoulos B."/>
            <person name="Lipzen A."/>
            <person name="Chen C."/>
            <person name="Yan M."/>
            <person name="Daum C."/>
            <person name="Ng V."/>
            <person name="Clum A."/>
            <person name="Steindorff A."/>
            <person name="Ohm R.A."/>
            <person name="Martin F."/>
            <person name="Silar P."/>
            <person name="Natvig D.O."/>
            <person name="Lalanne C."/>
            <person name="Gautier V."/>
            <person name="Ament-Velasquez S.L."/>
            <person name="Kruys A."/>
            <person name="Hutchinson M.I."/>
            <person name="Powell A.J."/>
            <person name="Barry K."/>
            <person name="Miller A.N."/>
            <person name="Grigoriev I.V."/>
            <person name="Debuchy R."/>
            <person name="Gladieux P."/>
            <person name="Hiltunen Thoren M."/>
            <person name="Johannesson H."/>
        </authorList>
    </citation>
    <scope>NUCLEOTIDE SEQUENCE</scope>
    <source>
        <strain evidence="2">CBS 232.78</strain>
    </source>
</reference>
<organism evidence="2 3">
    <name type="scientific">Podospora didyma</name>
    <dbReference type="NCBI Taxonomy" id="330526"/>
    <lineage>
        <taxon>Eukaryota</taxon>
        <taxon>Fungi</taxon>
        <taxon>Dikarya</taxon>
        <taxon>Ascomycota</taxon>
        <taxon>Pezizomycotina</taxon>
        <taxon>Sordariomycetes</taxon>
        <taxon>Sordariomycetidae</taxon>
        <taxon>Sordariales</taxon>
        <taxon>Podosporaceae</taxon>
        <taxon>Podospora</taxon>
    </lineage>
</organism>
<dbReference type="EMBL" id="JAULSW010000001">
    <property type="protein sequence ID" value="KAK3393667.1"/>
    <property type="molecule type" value="Genomic_DNA"/>
</dbReference>
<sequence>MVEGILLYWLALWITAQIRFTIQLPLGPQPPGHQSQRMPVTFVNEALRPGRVSRIRFYGAVLVMLDRATACHLITQHTHALSVMERG</sequence>
<feature type="signal peptide" evidence="1">
    <location>
        <begin position="1"/>
        <end position="23"/>
    </location>
</feature>
<comment type="caution">
    <text evidence="2">The sequence shown here is derived from an EMBL/GenBank/DDBJ whole genome shotgun (WGS) entry which is preliminary data.</text>
</comment>
<keyword evidence="1" id="KW-0732">Signal</keyword>
<accession>A0AAE0U7F6</accession>
<feature type="chain" id="PRO_5042180063" description="Secreted protein" evidence="1">
    <location>
        <begin position="24"/>
        <end position="87"/>
    </location>
</feature>
<dbReference type="AlphaFoldDB" id="A0AAE0U7F6"/>
<dbReference type="Proteomes" id="UP001285441">
    <property type="component" value="Unassembled WGS sequence"/>
</dbReference>
<name>A0AAE0U7F6_9PEZI</name>
<evidence type="ECO:0000313" key="2">
    <source>
        <dbReference type="EMBL" id="KAK3393667.1"/>
    </source>
</evidence>
<protein>
    <recommendedName>
        <fullName evidence="4">Secreted protein</fullName>
    </recommendedName>
</protein>
<keyword evidence="3" id="KW-1185">Reference proteome</keyword>
<proteinExistence type="predicted"/>
<evidence type="ECO:0000256" key="1">
    <source>
        <dbReference type="SAM" id="SignalP"/>
    </source>
</evidence>
<evidence type="ECO:0000313" key="3">
    <source>
        <dbReference type="Proteomes" id="UP001285441"/>
    </source>
</evidence>
<reference evidence="2" key="2">
    <citation type="submission" date="2023-06" db="EMBL/GenBank/DDBJ databases">
        <authorList>
            <consortium name="Lawrence Berkeley National Laboratory"/>
            <person name="Haridas S."/>
            <person name="Hensen N."/>
            <person name="Bonometti L."/>
            <person name="Westerberg I."/>
            <person name="Brannstrom I.O."/>
            <person name="Guillou S."/>
            <person name="Cros-Aarteil S."/>
            <person name="Calhoun S."/>
            <person name="Kuo A."/>
            <person name="Mondo S."/>
            <person name="Pangilinan J."/>
            <person name="Riley R."/>
            <person name="LaButti K."/>
            <person name="Andreopoulos B."/>
            <person name="Lipzen A."/>
            <person name="Chen C."/>
            <person name="Yanf M."/>
            <person name="Daum C."/>
            <person name="Ng V."/>
            <person name="Clum A."/>
            <person name="Steindorff A."/>
            <person name="Ohm R."/>
            <person name="Martin F."/>
            <person name="Silar P."/>
            <person name="Natvig D."/>
            <person name="Lalanne C."/>
            <person name="Gautier V."/>
            <person name="Ament-velasquez S.L."/>
            <person name="Kruys A."/>
            <person name="Hutchinson M.I."/>
            <person name="Powell A.J."/>
            <person name="Barry K."/>
            <person name="Miller A.N."/>
            <person name="Grigoriev I.V."/>
            <person name="Debuchy R."/>
            <person name="Gladieux P."/>
            <person name="Thoren M.H."/>
            <person name="Johannesson H."/>
        </authorList>
    </citation>
    <scope>NUCLEOTIDE SEQUENCE</scope>
    <source>
        <strain evidence="2">CBS 232.78</strain>
    </source>
</reference>
<gene>
    <name evidence="2" type="ORF">B0H63DRAFT_458770</name>
</gene>
<evidence type="ECO:0008006" key="4">
    <source>
        <dbReference type="Google" id="ProtNLM"/>
    </source>
</evidence>